<organism evidence="2 3">
    <name type="scientific">Photobacterium galatheae</name>
    <dbReference type="NCBI Taxonomy" id="1654360"/>
    <lineage>
        <taxon>Bacteria</taxon>
        <taxon>Pseudomonadati</taxon>
        <taxon>Pseudomonadota</taxon>
        <taxon>Gammaproteobacteria</taxon>
        <taxon>Vibrionales</taxon>
        <taxon>Vibrionaceae</taxon>
        <taxon>Photobacterium</taxon>
    </lineage>
</organism>
<dbReference type="AlphaFoldDB" id="A0A066RJ65"/>
<name>A0A066RJ65_9GAMM</name>
<dbReference type="InterPro" id="IPR014710">
    <property type="entry name" value="RmlC-like_jellyroll"/>
</dbReference>
<dbReference type="InterPro" id="IPR000595">
    <property type="entry name" value="cNMP-bd_dom"/>
</dbReference>
<accession>A0A066RJ65</accession>
<dbReference type="Proteomes" id="UP000027192">
    <property type="component" value="Unassembled WGS sequence"/>
</dbReference>
<dbReference type="Gene3D" id="2.60.120.10">
    <property type="entry name" value="Jelly Rolls"/>
    <property type="match status" value="1"/>
</dbReference>
<keyword evidence="3" id="KW-1185">Reference proteome</keyword>
<feature type="domain" description="Cyclic nucleotide-binding" evidence="1">
    <location>
        <begin position="10"/>
        <end position="132"/>
    </location>
</feature>
<dbReference type="Pfam" id="PF00027">
    <property type="entry name" value="cNMP_binding"/>
    <property type="match status" value="1"/>
</dbReference>
<dbReference type="SMART" id="SM00100">
    <property type="entry name" value="cNMP"/>
    <property type="match status" value="1"/>
</dbReference>
<dbReference type="SUPFAM" id="SSF51206">
    <property type="entry name" value="cAMP-binding domain-like"/>
    <property type="match status" value="1"/>
</dbReference>
<dbReference type="CDD" id="cd00038">
    <property type="entry name" value="CAP_ED"/>
    <property type="match status" value="1"/>
</dbReference>
<reference evidence="2 3" key="1">
    <citation type="submission" date="2014-04" db="EMBL/GenBank/DDBJ databases">
        <title>Draft genome sequence of Photobacterium halotolerans S2753: a solonamide, ngercheumicin and holomycin producer.</title>
        <authorList>
            <person name="Machado H.R."/>
            <person name="Gram L."/>
        </authorList>
    </citation>
    <scope>NUCLEOTIDE SEQUENCE [LARGE SCALE GENOMIC DNA]</scope>
    <source>
        <strain evidence="2 3">S2753</strain>
    </source>
</reference>
<evidence type="ECO:0000259" key="1">
    <source>
        <dbReference type="SMART" id="SM00100"/>
    </source>
</evidence>
<evidence type="ECO:0000313" key="3">
    <source>
        <dbReference type="Proteomes" id="UP000027192"/>
    </source>
</evidence>
<proteinExistence type="predicted"/>
<dbReference type="InterPro" id="IPR018490">
    <property type="entry name" value="cNMP-bd_dom_sf"/>
</dbReference>
<gene>
    <name evidence="2" type="ORF">EA58_17915</name>
</gene>
<sequence length="190" mass="21486">MTSPLAQFLELHGADPATIEQALNLAEPLELPTRHILINQGEPATQAYFLLDGLCHACYLTADGEAITRDFYWEQELLIGFESLLTEEGSPYLLETLSACQILTLPIDLILRWREHSPELYMALTERQLLFREQKEQFMRLYSPARRYALFTDSLGELAGAISEPQLASFLGLTLSQLNSLKRHLSKTSS</sequence>
<comment type="caution">
    <text evidence="2">The sequence shown here is derived from an EMBL/GenBank/DDBJ whole genome shotgun (WGS) entry which is preliminary data.</text>
</comment>
<dbReference type="RefSeq" id="WP_036755596.1">
    <property type="nucleotide sequence ID" value="NZ_JAGSGC010000014.1"/>
</dbReference>
<dbReference type="EMBL" id="JMIB01000034">
    <property type="protein sequence ID" value="KDM90369.1"/>
    <property type="molecule type" value="Genomic_DNA"/>
</dbReference>
<protein>
    <submittedName>
        <fullName evidence="2">Crp/Fnr family transcriptional regulator</fullName>
    </submittedName>
</protein>
<evidence type="ECO:0000313" key="2">
    <source>
        <dbReference type="EMBL" id="KDM90369.1"/>
    </source>
</evidence>
<dbReference type="STRING" id="1654360.EA58_17915"/>
<dbReference type="OrthoDB" id="9798104at2"/>